<gene>
    <name evidence="2" type="ORF">K432DRAFT_410829</name>
</gene>
<feature type="domain" description="Heterokaryon incompatibility" evidence="1">
    <location>
        <begin position="118"/>
        <end position="267"/>
    </location>
</feature>
<proteinExistence type="predicted"/>
<dbReference type="Pfam" id="PF06985">
    <property type="entry name" value="HET"/>
    <property type="match status" value="1"/>
</dbReference>
<evidence type="ECO:0000313" key="2">
    <source>
        <dbReference type="EMBL" id="OCK73276.1"/>
    </source>
</evidence>
<dbReference type="EMBL" id="KV745852">
    <property type="protein sequence ID" value="OCK73276.1"/>
    <property type="molecule type" value="Genomic_DNA"/>
</dbReference>
<keyword evidence="3" id="KW-1185">Reference proteome</keyword>
<dbReference type="OrthoDB" id="5125733at2759"/>
<evidence type="ECO:0000259" key="1">
    <source>
        <dbReference type="Pfam" id="PF06985"/>
    </source>
</evidence>
<sequence>MSLTRIDNGPKFHSVSIKWMHDGISLPEENEIDKLHAFVPEGSPLAQHIPTRPCKPAVFPSETKRAVRSWLDKCQKCHSSCKNAIEALPFAEKPARLVAVESQNEHLEETDTKDPRSYVALSYCWGDSESKWYTTQQSLNRYLVQIEHSPLPQTIKDAIYITRELGHSYLWVDALCIIQEGNEIDKRRELRKMASIYCGASVVLSAARARDSAEGFLQNRKLNEIYDTVFELHVLVEGMGTYAFLLHEHTDNSKDDPIDERGWTLQEHSLAVRLLRFGSKQTRWGCMQTGPNVDGGCHCSTTTIDPIAFNGELSSRLQEDQGQMPDDWKYDNWMKVVKEYRSRKLSKPSDCLPALGALAQMFAIETKIDARSYYAGLWAEDLPLQLLWWRDDFKDGSKAESMKTSNLSWSWASIRGDIQYLSPPHSRERITLRTIDCCIVLKDQSFLFGEVQSAKLNLDGYLRKVYWDGHVLYTPSSDIGQVVFDDPTRNSSGLLWLLHIYSNHIRGKEHGLILEKVENESVFKRIGYFEANLNSSEENWFQLHGKQMITIL</sequence>
<dbReference type="InterPro" id="IPR010730">
    <property type="entry name" value="HET"/>
</dbReference>
<dbReference type="PANTHER" id="PTHR33112">
    <property type="entry name" value="DOMAIN PROTEIN, PUTATIVE-RELATED"/>
    <property type="match status" value="1"/>
</dbReference>
<protein>
    <submittedName>
        <fullName evidence="2">HET-domain-containing protein</fullName>
    </submittedName>
</protein>
<dbReference type="PANTHER" id="PTHR33112:SF16">
    <property type="entry name" value="HETEROKARYON INCOMPATIBILITY DOMAIN-CONTAINING PROTEIN"/>
    <property type="match status" value="1"/>
</dbReference>
<dbReference type="AlphaFoldDB" id="A0A8E2DWW3"/>
<organism evidence="2 3">
    <name type="scientific">Lepidopterella palustris CBS 459.81</name>
    <dbReference type="NCBI Taxonomy" id="1314670"/>
    <lineage>
        <taxon>Eukaryota</taxon>
        <taxon>Fungi</taxon>
        <taxon>Dikarya</taxon>
        <taxon>Ascomycota</taxon>
        <taxon>Pezizomycotina</taxon>
        <taxon>Dothideomycetes</taxon>
        <taxon>Pleosporomycetidae</taxon>
        <taxon>Mytilinidiales</taxon>
        <taxon>Argynnaceae</taxon>
        <taxon>Lepidopterella</taxon>
    </lineage>
</organism>
<name>A0A8E2DWW3_9PEZI</name>
<dbReference type="Proteomes" id="UP000250266">
    <property type="component" value="Unassembled WGS sequence"/>
</dbReference>
<reference evidence="2 3" key="1">
    <citation type="journal article" date="2016" name="Nat. Commun.">
        <title>Ectomycorrhizal ecology is imprinted in the genome of the dominant symbiotic fungus Cenococcum geophilum.</title>
        <authorList>
            <consortium name="DOE Joint Genome Institute"/>
            <person name="Peter M."/>
            <person name="Kohler A."/>
            <person name="Ohm R.A."/>
            <person name="Kuo A."/>
            <person name="Krutzmann J."/>
            <person name="Morin E."/>
            <person name="Arend M."/>
            <person name="Barry K.W."/>
            <person name="Binder M."/>
            <person name="Choi C."/>
            <person name="Clum A."/>
            <person name="Copeland A."/>
            <person name="Grisel N."/>
            <person name="Haridas S."/>
            <person name="Kipfer T."/>
            <person name="LaButti K."/>
            <person name="Lindquist E."/>
            <person name="Lipzen A."/>
            <person name="Maire R."/>
            <person name="Meier B."/>
            <person name="Mihaltcheva S."/>
            <person name="Molinier V."/>
            <person name="Murat C."/>
            <person name="Poggeler S."/>
            <person name="Quandt C.A."/>
            <person name="Sperisen C."/>
            <person name="Tritt A."/>
            <person name="Tisserant E."/>
            <person name="Crous P.W."/>
            <person name="Henrissat B."/>
            <person name="Nehls U."/>
            <person name="Egli S."/>
            <person name="Spatafora J.W."/>
            <person name="Grigoriev I.V."/>
            <person name="Martin F.M."/>
        </authorList>
    </citation>
    <scope>NUCLEOTIDE SEQUENCE [LARGE SCALE GENOMIC DNA]</scope>
    <source>
        <strain evidence="2 3">CBS 459.81</strain>
    </source>
</reference>
<accession>A0A8E2DWW3</accession>
<evidence type="ECO:0000313" key="3">
    <source>
        <dbReference type="Proteomes" id="UP000250266"/>
    </source>
</evidence>